<evidence type="ECO:0000313" key="3">
    <source>
        <dbReference type="Proteomes" id="UP000199300"/>
    </source>
</evidence>
<evidence type="ECO:0000313" key="2">
    <source>
        <dbReference type="EMBL" id="SEN81639.1"/>
    </source>
</evidence>
<dbReference type="InterPro" id="IPR024775">
    <property type="entry name" value="DinB-like"/>
</dbReference>
<proteinExistence type="predicted"/>
<dbReference type="Pfam" id="PF12867">
    <property type="entry name" value="DinB_2"/>
    <property type="match status" value="1"/>
</dbReference>
<dbReference type="AlphaFoldDB" id="A0A1H8JLU6"/>
<dbReference type="InterPro" id="IPR034660">
    <property type="entry name" value="DinB/YfiT-like"/>
</dbReference>
<accession>A0A1H8JLU6</accession>
<name>A0A1H8JLU6_9BACI</name>
<reference evidence="2 3" key="1">
    <citation type="submission" date="2016-10" db="EMBL/GenBank/DDBJ databases">
        <authorList>
            <person name="de Groot N.N."/>
        </authorList>
    </citation>
    <scope>NUCLEOTIDE SEQUENCE [LARGE SCALE GENOMIC DNA]</scope>
    <source>
        <strain evidence="2 3">CGMCC 1.10434</strain>
    </source>
</reference>
<dbReference type="OrthoDB" id="2964295at2"/>
<dbReference type="EMBL" id="FODJ01000002">
    <property type="protein sequence ID" value="SEN81639.1"/>
    <property type="molecule type" value="Genomic_DNA"/>
</dbReference>
<dbReference type="STRING" id="872970.SAMN04488134_1026"/>
<gene>
    <name evidence="2" type="ORF">SAMN04488134_1026</name>
</gene>
<dbReference type="Proteomes" id="UP000199300">
    <property type="component" value="Unassembled WGS sequence"/>
</dbReference>
<organism evidence="2 3">
    <name type="scientific">Amphibacillus marinus</name>
    <dbReference type="NCBI Taxonomy" id="872970"/>
    <lineage>
        <taxon>Bacteria</taxon>
        <taxon>Bacillati</taxon>
        <taxon>Bacillota</taxon>
        <taxon>Bacilli</taxon>
        <taxon>Bacillales</taxon>
        <taxon>Bacillaceae</taxon>
        <taxon>Amphibacillus</taxon>
    </lineage>
</organism>
<keyword evidence="3" id="KW-1185">Reference proteome</keyword>
<evidence type="ECO:0000259" key="1">
    <source>
        <dbReference type="Pfam" id="PF12867"/>
    </source>
</evidence>
<sequence length="151" mass="17807">MSKTFMDYKKMINEVALLERENELVLLLPIKENKWSIREIIGHLYHWDDYNLQTMVSQMRNGAILPNFPDHDQHNQKGLQSLEGKTAHQILTLFIEKRQAIIEAIEKIDMMDRFTIGSSKRAFSSETFIKIFVKHDAHHLKQIKDFLVTCH</sequence>
<dbReference type="SUPFAM" id="SSF109854">
    <property type="entry name" value="DinB/YfiT-like putative metalloenzymes"/>
    <property type="match status" value="1"/>
</dbReference>
<dbReference type="Gene3D" id="1.20.120.450">
    <property type="entry name" value="dinb family like domain"/>
    <property type="match status" value="1"/>
</dbReference>
<feature type="domain" description="DinB-like" evidence="1">
    <location>
        <begin position="31"/>
        <end position="143"/>
    </location>
</feature>
<dbReference type="RefSeq" id="WP_091495060.1">
    <property type="nucleotide sequence ID" value="NZ_FODJ01000002.1"/>
</dbReference>
<protein>
    <submittedName>
        <fullName evidence="2">DinB superfamily protein</fullName>
    </submittedName>
</protein>